<dbReference type="AlphaFoldDB" id="A0A6G1CVY5"/>
<evidence type="ECO:0000313" key="1">
    <source>
        <dbReference type="EMBL" id="KAF0904271.1"/>
    </source>
</evidence>
<name>A0A6G1CVY5_9ORYZ</name>
<dbReference type="EMBL" id="SPHZ02000008">
    <property type="protein sequence ID" value="KAF0904271.1"/>
    <property type="molecule type" value="Genomic_DNA"/>
</dbReference>
<evidence type="ECO:0000313" key="2">
    <source>
        <dbReference type="Proteomes" id="UP000479710"/>
    </source>
</evidence>
<organism evidence="1 2">
    <name type="scientific">Oryza meyeriana var. granulata</name>
    <dbReference type="NCBI Taxonomy" id="110450"/>
    <lineage>
        <taxon>Eukaryota</taxon>
        <taxon>Viridiplantae</taxon>
        <taxon>Streptophyta</taxon>
        <taxon>Embryophyta</taxon>
        <taxon>Tracheophyta</taxon>
        <taxon>Spermatophyta</taxon>
        <taxon>Magnoliopsida</taxon>
        <taxon>Liliopsida</taxon>
        <taxon>Poales</taxon>
        <taxon>Poaceae</taxon>
        <taxon>BOP clade</taxon>
        <taxon>Oryzoideae</taxon>
        <taxon>Oryzeae</taxon>
        <taxon>Oryzinae</taxon>
        <taxon>Oryza</taxon>
        <taxon>Oryza meyeriana</taxon>
    </lineage>
</organism>
<accession>A0A6G1CVY5</accession>
<proteinExistence type="predicted"/>
<dbReference type="Proteomes" id="UP000479710">
    <property type="component" value="Unassembled WGS sequence"/>
</dbReference>
<comment type="caution">
    <text evidence="1">The sequence shown here is derived from an EMBL/GenBank/DDBJ whole genome shotgun (WGS) entry which is preliminary data.</text>
</comment>
<protein>
    <submittedName>
        <fullName evidence="1">Uncharacterized protein</fullName>
    </submittedName>
</protein>
<sequence length="68" mass="7391">MATRGQLAVEDVLRVTGSWRFAAALATASPFTSLADALLAARCIWLSEVYFPSLLLSFLTASPVRLLY</sequence>
<keyword evidence="2" id="KW-1185">Reference proteome</keyword>
<gene>
    <name evidence="1" type="ORF">E2562_033035</name>
</gene>
<reference evidence="1 2" key="1">
    <citation type="submission" date="2019-11" db="EMBL/GenBank/DDBJ databases">
        <title>Whole genome sequence of Oryza granulata.</title>
        <authorList>
            <person name="Li W."/>
        </authorList>
    </citation>
    <scope>NUCLEOTIDE SEQUENCE [LARGE SCALE GENOMIC DNA]</scope>
    <source>
        <strain evidence="2">cv. Menghai</strain>
        <tissue evidence="1">Leaf</tissue>
    </source>
</reference>